<dbReference type="GO" id="GO:0005789">
    <property type="term" value="C:endoplasmic reticulum membrane"/>
    <property type="evidence" value="ECO:0007669"/>
    <property type="project" value="UniProtKB-SubCell"/>
</dbReference>
<dbReference type="InterPro" id="IPR036396">
    <property type="entry name" value="Cyt_P450_sf"/>
</dbReference>
<dbReference type="Pfam" id="PF00067">
    <property type="entry name" value="p450"/>
    <property type="match status" value="1"/>
</dbReference>
<dbReference type="PANTHER" id="PTHR24291:SF189">
    <property type="entry name" value="CYTOCHROME P450 4C3-RELATED"/>
    <property type="match status" value="1"/>
</dbReference>
<dbReference type="Proteomes" id="UP000198287">
    <property type="component" value="Unassembled WGS sequence"/>
</dbReference>
<dbReference type="OrthoDB" id="7550871at2759"/>
<evidence type="ECO:0000256" key="4">
    <source>
        <dbReference type="ARBA" id="ARBA00010617"/>
    </source>
</evidence>
<dbReference type="InterPro" id="IPR017972">
    <property type="entry name" value="Cyt_P450_CS"/>
</dbReference>
<evidence type="ECO:0000256" key="10">
    <source>
        <dbReference type="ARBA" id="ARBA00023004"/>
    </source>
</evidence>
<evidence type="ECO:0000256" key="9">
    <source>
        <dbReference type="ARBA" id="ARBA00023002"/>
    </source>
</evidence>
<name>A0A226F3C1_FOLCA</name>
<dbReference type="PANTHER" id="PTHR24291">
    <property type="entry name" value="CYTOCHROME P450 FAMILY 4"/>
    <property type="match status" value="1"/>
</dbReference>
<dbReference type="STRING" id="158441.A0A226F3C1"/>
<feature type="binding site" description="axial binding residue" evidence="13">
    <location>
        <position position="437"/>
    </location>
    <ligand>
        <name>heme</name>
        <dbReference type="ChEBI" id="CHEBI:30413"/>
    </ligand>
    <ligandPart>
        <name>Fe</name>
        <dbReference type="ChEBI" id="CHEBI:18248"/>
    </ligandPart>
</feature>
<dbReference type="PROSITE" id="PS00086">
    <property type="entry name" value="CYTOCHROME_P450"/>
    <property type="match status" value="1"/>
</dbReference>
<dbReference type="Gene3D" id="1.10.630.10">
    <property type="entry name" value="Cytochrome P450"/>
    <property type="match status" value="1"/>
</dbReference>
<keyword evidence="5 13" id="KW-0349">Heme</keyword>
<keyword evidence="8" id="KW-0492">Microsome</keyword>
<dbReference type="PRINTS" id="PR00463">
    <property type="entry name" value="EP450I"/>
</dbReference>
<keyword evidence="16" id="KW-1185">Reference proteome</keyword>
<dbReference type="GO" id="GO:0016705">
    <property type="term" value="F:oxidoreductase activity, acting on paired donors, with incorporation or reduction of molecular oxygen"/>
    <property type="evidence" value="ECO:0007669"/>
    <property type="project" value="InterPro"/>
</dbReference>
<dbReference type="AlphaFoldDB" id="A0A226F3C1"/>
<dbReference type="GO" id="GO:0005506">
    <property type="term" value="F:iron ion binding"/>
    <property type="evidence" value="ECO:0007669"/>
    <property type="project" value="InterPro"/>
</dbReference>
<keyword evidence="10 13" id="KW-0408">Iron</keyword>
<evidence type="ECO:0000313" key="16">
    <source>
        <dbReference type="Proteomes" id="UP000198287"/>
    </source>
</evidence>
<evidence type="ECO:0000256" key="12">
    <source>
        <dbReference type="ARBA" id="ARBA00023136"/>
    </source>
</evidence>
<evidence type="ECO:0000256" key="11">
    <source>
        <dbReference type="ARBA" id="ARBA00023033"/>
    </source>
</evidence>
<dbReference type="EMBL" id="LNIX01000001">
    <property type="protein sequence ID" value="OXA63850.1"/>
    <property type="molecule type" value="Genomic_DNA"/>
</dbReference>
<dbReference type="GO" id="GO:0004497">
    <property type="term" value="F:monooxygenase activity"/>
    <property type="evidence" value="ECO:0007669"/>
    <property type="project" value="UniProtKB-KW"/>
</dbReference>
<evidence type="ECO:0000256" key="13">
    <source>
        <dbReference type="PIRSR" id="PIRSR602401-1"/>
    </source>
</evidence>
<dbReference type="OMA" id="ENSEINM"/>
<evidence type="ECO:0000256" key="3">
    <source>
        <dbReference type="ARBA" id="ARBA00004586"/>
    </source>
</evidence>
<keyword evidence="7" id="KW-0256">Endoplasmic reticulum</keyword>
<proteinExistence type="inferred from homology"/>
<keyword evidence="11 14" id="KW-0503">Monooxygenase</keyword>
<sequence>MLLLIIFITVAIPTLYSIYIQNFTTRAKKINKFPGGRRYPVVGNAFQIFQTPDGVIDRITEYFRKFGSCCRVWRFNSPYIFVAEHRTTHQILSCPTHIDKGLDYVLLRKKFGDGLPFSNVAKWKQDRKILNTGLKSGMFTGFLHVFNKHGQRLKTELAQFDGTVASNFHPVLSECALGIVYESLLGRKNVSDTGKISSDSEIAQSIRKSADGVKTSLLKPWIVRFSKRKRDEKNSFNGKVTREVLQYISDKNETLISNQYSDPEEAKCLMDILLDPQIPRSIQDIADHVKNFLAAGSDTTSNSLNFTLFLLAANPHHQDLVAEELRKIFGKQGITGLITFEQVREMHYLEMCIKESLRIFPPVPNFSRRMKEDVKLNWCDLTIPEDVDVVFSVIHMHRDKEIFPKPEIFDPLRFTSENIATRPHSAFIPFSAGIRNCIGQKYAMIEMKVLLALIISDYAFATNVSQDEVRLTYGFITGPTKPLYMTITPRNKI</sequence>
<evidence type="ECO:0000256" key="7">
    <source>
        <dbReference type="ARBA" id="ARBA00022824"/>
    </source>
</evidence>
<comment type="cofactor">
    <cofactor evidence="1 13">
        <name>heme</name>
        <dbReference type="ChEBI" id="CHEBI:30413"/>
    </cofactor>
</comment>
<accession>A0A226F3C1</accession>
<dbReference type="GO" id="GO:0020037">
    <property type="term" value="F:heme binding"/>
    <property type="evidence" value="ECO:0007669"/>
    <property type="project" value="InterPro"/>
</dbReference>
<comment type="caution">
    <text evidence="15">The sequence shown here is derived from an EMBL/GenBank/DDBJ whole genome shotgun (WGS) entry which is preliminary data.</text>
</comment>
<organism evidence="15 16">
    <name type="scientific">Folsomia candida</name>
    <name type="common">Springtail</name>
    <dbReference type="NCBI Taxonomy" id="158441"/>
    <lineage>
        <taxon>Eukaryota</taxon>
        <taxon>Metazoa</taxon>
        <taxon>Ecdysozoa</taxon>
        <taxon>Arthropoda</taxon>
        <taxon>Hexapoda</taxon>
        <taxon>Collembola</taxon>
        <taxon>Entomobryomorpha</taxon>
        <taxon>Isotomoidea</taxon>
        <taxon>Isotomidae</taxon>
        <taxon>Proisotominae</taxon>
        <taxon>Folsomia</taxon>
    </lineage>
</organism>
<comment type="similarity">
    <text evidence="4 14">Belongs to the cytochrome P450 family.</text>
</comment>
<protein>
    <submittedName>
        <fullName evidence="15">Cytochrome P450 4c3</fullName>
    </submittedName>
</protein>
<evidence type="ECO:0000256" key="8">
    <source>
        <dbReference type="ARBA" id="ARBA00022848"/>
    </source>
</evidence>
<gene>
    <name evidence="15" type="ORF">Fcan01_01061</name>
</gene>
<dbReference type="InterPro" id="IPR050196">
    <property type="entry name" value="Cytochrome_P450_Monoox"/>
</dbReference>
<keyword evidence="9 14" id="KW-0560">Oxidoreductase</keyword>
<dbReference type="SUPFAM" id="SSF48264">
    <property type="entry name" value="Cytochrome P450"/>
    <property type="match status" value="1"/>
</dbReference>
<evidence type="ECO:0000256" key="1">
    <source>
        <dbReference type="ARBA" id="ARBA00001971"/>
    </source>
</evidence>
<evidence type="ECO:0000256" key="5">
    <source>
        <dbReference type="ARBA" id="ARBA00022617"/>
    </source>
</evidence>
<evidence type="ECO:0000256" key="6">
    <source>
        <dbReference type="ARBA" id="ARBA00022723"/>
    </source>
</evidence>
<keyword evidence="6 13" id="KW-0479">Metal-binding</keyword>
<dbReference type="InterPro" id="IPR002401">
    <property type="entry name" value="Cyt_P450_E_grp-I"/>
</dbReference>
<dbReference type="PRINTS" id="PR00385">
    <property type="entry name" value="P450"/>
</dbReference>
<evidence type="ECO:0000256" key="2">
    <source>
        <dbReference type="ARBA" id="ARBA00004524"/>
    </source>
</evidence>
<keyword evidence="12" id="KW-0472">Membrane</keyword>
<reference evidence="15 16" key="1">
    <citation type="submission" date="2015-12" db="EMBL/GenBank/DDBJ databases">
        <title>The genome of Folsomia candida.</title>
        <authorList>
            <person name="Faddeeva A."/>
            <person name="Derks M.F."/>
            <person name="Anvar Y."/>
            <person name="Smit S."/>
            <person name="Van Straalen N."/>
            <person name="Roelofs D."/>
        </authorList>
    </citation>
    <scope>NUCLEOTIDE SEQUENCE [LARGE SCALE GENOMIC DNA]</scope>
    <source>
        <strain evidence="15 16">VU population</strain>
        <tissue evidence="15">Whole body</tissue>
    </source>
</reference>
<dbReference type="InterPro" id="IPR001128">
    <property type="entry name" value="Cyt_P450"/>
</dbReference>
<evidence type="ECO:0000256" key="14">
    <source>
        <dbReference type="RuleBase" id="RU000461"/>
    </source>
</evidence>
<evidence type="ECO:0000313" key="15">
    <source>
        <dbReference type="EMBL" id="OXA63850.1"/>
    </source>
</evidence>
<comment type="subcellular location">
    <subcellularLocation>
        <location evidence="3">Endoplasmic reticulum membrane</location>
    </subcellularLocation>
    <subcellularLocation>
        <location evidence="2">Microsome membrane</location>
    </subcellularLocation>
</comment>